<keyword evidence="7 11" id="KW-0521">NADP</keyword>
<evidence type="ECO:0000256" key="11">
    <source>
        <dbReference type="RuleBase" id="RU362068"/>
    </source>
</evidence>
<dbReference type="SUPFAM" id="SSF51735">
    <property type="entry name" value="NAD(P)-binding Rossmann-fold domains"/>
    <property type="match status" value="1"/>
</dbReference>
<feature type="domain" description="Ketopantoate reductase C-terminal" evidence="13">
    <location>
        <begin position="174"/>
        <end position="289"/>
    </location>
</feature>
<evidence type="ECO:0000256" key="7">
    <source>
        <dbReference type="ARBA" id="ARBA00022857"/>
    </source>
</evidence>
<sequence length="299" mass="34087">MNIGVIGGGAIGLLFSAFLSKKHDVTIYTRTKEQAIMLQKKGIIVEGPSPFQIHVNKATSDRDYQEEILIISVKQYQLFPIIQLLKNLSGRTLIFVQNGMAHIELLKDLSMHNIILGSVEHGVLKKDHYLIEHTGIGRTIFCRFHANELTIINELNPHDPSFIVDVFDDWYSVLAKKLLANAIINPLTALYRVQNGELVFNPFFHRIAKKLFQEVWQVLELKNKSEHWDYVQNICKSTAKNRSSMLKDIENGQMTEIDAILGYIIAEAKKKHLSIPHVQFLFDSIKGIENQSEKGRPSQ</sequence>
<dbReference type="EMBL" id="JAUSTR010000001">
    <property type="protein sequence ID" value="MDQ0161626.1"/>
    <property type="molecule type" value="Genomic_DNA"/>
</dbReference>
<feature type="domain" description="Ketopantoate reductase N-terminal" evidence="12">
    <location>
        <begin position="3"/>
        <end position="141"/>
    </location>
</feature>
<gene>
    <name evidence="14" type="ORF">J2S06_000696</name>
</gene>
<comment type="similarity">
    <text evidence="3 11">Belongs to the ketopantoate reductase family.</text>
</comment>
<comment type="caution">
    <text evidence="14">The sequence shown here is derived from an EMBL/GenBank/DDBJ whole genome shotgun (WGS) entry which is preliminary data.</text>
</comment>
<proteinExistence type="inferred from homology"/>
<evidence type="ECO:0000256" key="6">
    <source>
        <dbReference type="ARBA" id="ARBA00022655"/>
    </source>
</evidence>
<dbReference type="InterPro" id="IPR013328">
    <property type="entry name" value="6PGD_dom2"/>
</dbReference>
<dbReference type="Pfam" id="PF08546">
    <property type="entry name" value="ApbA_C"/>
    <property type="match status" value="1"/>
</dbReference>
<keyword evidence="6 11" id="KW-0566">Pantothenate biosynthesis</keyword>
<protein>
    <recommendedName>
        <fullName evidence="5 11">2-dehydropantoate 2-reductase</fullName>
        <ecNumber evidence="4 11">1.1.1.169</ecNumber>
    </recommendedName>
    <alternativeName>
        <fullName evidence="9 11">Ketopantoate reductase</fullName>
    </alternativeName>
</protein>
<evidence type="ECO:0000256" key="3">
    <source>
        <dbReference type="ARBA" id="ARBA00007870"/>
    </source>
</evidence>
<dbReference type="RefSeq" id="WP_419151290.1">
    <property type="nucleotide sequence ID" value="NZ_JAUSTR010000001.1"/>
</dbReference>
<dbReference type="NCBIfam" id="NF005093">
    <property type="entry name" value="PRK06522.2-4"/>
    <property type="match status" value="1"/>
</dbReference>
<evidence type="ECO:0000256" key="9">
    <source>
        <dbReference type="ARBA" id="ARBA00032024"/>
    </source>
</evidence>
<name>A0ABT9VKZ8_9BACI</name>
<evidence type="ECO:0000313" key="14">
    <source>
        <dbReference type="EMBL" id="MDQ0161626.1"/>
    </source>
</evidence>
<dbReference type="EC" id="1.1.1.169" evidence="4 11"/>
<dbReference type="InterPro" id="IPR036291">
    <property type="entry name" value="NAD(P)-bd_dom_sf"/>
</dbReference>
<dbReference type="InterPro" id="IPR008927">
    <property type="entry name" value="6-PGluconate_DH-like_C_sf"/>
</dbReference>
<dbReference type="InterPro" id="IPR013752">
    <property type="entry name" value="KPA_reductase"/>
</dbReference>
<comment type="catalytic activity">
    <reaction evidence="10 11">
        <text>(R)-pantoate + NADP(+) = 2-dehydropantoate + NADPH + H(+)</text>
        <dbReference type="Rhea" id="RHEA:16233"/>
        <dbReference type="ChEBI" id="CHEBI:11561"/>
        <dbReference type="ChEBI" id="CHEBI:15378"/>
        <dbReference type="ChEBI" id="CHEBI:15980"/>
        <dbReference type="ChEBI" id="CHEBI:57783"/>
        <dbReference type="ChEBI" id="CHEBI:58349"/>
        <dbReference type="EC" id="1.1.1.169"/>
    </reaction>
</comment>
<dbReference type="PANTHER" id="PTHR43765">
    <property type="entry name" value="2-DEHYDROPANTOATE 2-REDUCTASE-RELATED"/>
    <property type="match status" value="1"/>
</dbReference>
<dbReference type="Gene3D" id="1.10.1040.10">
    <property type="entry name" value="N-(1-d-carboxylethyl)-l-norvaline Dehydrogenase, domain 2"/>
    <property type="match status" value="1"/>
</dbReference>
<comment type="pathway">
    <text evidence="2 11">Cofactor biosynthesis; (R)-pantothenate biosynthesis; (R)-pantoate from 3-methyl-2-oxobutanoate: step 2/2.</text>
</comment>
<comment type="function">
    <text evidence="1 11">Catalyzes the NADPH-dependent reduction of ketopantoate into pantoic acid.</text>
</comment>
<dbReference type="InterPro" id="IPR003710">
    <property type="entry name" value="ApbA"/>
</dbReference>
<organism evidence="14 15">
    <name type="scientific">Aeribacillus alveayuensis</name>
    <dbReference type="NCBI Taxonomy" id="279215"/>
    <lineage>
        <taxon>Bacteria</taxon>
        <taxon>Bacillati</taxon>
        <taxon>Bacillota</taxon>
        <taxon>Bacilli</taxon>
        <taxon>Bacillales</taxon>
        <taxon>Bacillaceae</taxon>
        <taxon>Aeribacillus</taxon>
    </lineage>
</organism>
<evidence type="ECO:0000256" key="4">
    <source>
        <dbReference type="ARBA" id="ARBA00013014"/>
    </source>
</evidence>
<keyword evidence="15" id="KW-1185">Reference proteome</keyword>
<dbReference type="GO" id="GO:0008677">
    <property type="term" value="F:2-dehydropantoate 2-reductase activity"/>
    <property type="evidence" value="ECO:0007669"/>
    <property type="project" value="UniProtKB-EC"/>
</dbReference>
<dbReference type="InterPro" id="IPR013332">
    <property type="entry name" value="KPR_N"/>
</dbReference>
<dbReference type="PANTHER" id="PTHR43765:SF2">
    <property type="entry name" value="2-DEHYDROPANTOATE 2-REDUCTASE"/>
    <property type="match status" value="1"/>
</dbReference>
<dbReference type="Proteomes" id="UP001225646">
    <property type="component" value="Unassembled WGS sequence"/>
</dbReference>
<evidence type="ECO:0000256" key="2">
    <source>
        <dbReference type="ARBA" id="ARBA00004994"/>
    </source>
</evidence>
<dbReference type="NCBIfam" id="TIGR00745">
    <property type="entry name" value="apbA_panE"/>
    <property type="match status" value="1"/>
</dbReference>
<evidence type="ECO:0000256" key="1">
    <source>
        <dbReference type="ARBA" id="ARBA00002919"/>
    </source>
</evidence>
<keyword evidence="8 11" id="KW-0560">Oxidoreductase</keyword>
<accession>A0ABT9VKZ8</accession>
<evidence type="ECO:0000259" key="13">
    <source>
        <dbReference type="Pfam" id="PF08546"/>
    </source>
</evidence>
<evidence type="ECO:0000313" key="15">
    <source>
        <dbReference type="Proteomes" id="UP001225646"/>
    </source>
</evidence>
<evidence type="ECO:0000259" key="12">
    <source>
        <dbReference type="Pfam" id="PF02558"/>
    </source>
</evidence>
<dbReference type="Gene3D" id="3.40.50.720">
    <property type="entry name" value="NAD(P)-binding Rossmann-like Domain"/>
    <property type="match status" value="1"/>
</dbReference>
<dbReference type="InterPro" id="IPR050838">
    <property type="entry name" value="Ketopantoate_reductase"/>
</dbReference>
<dbReference type="Pfam" id="PF02558">
    <property type="entry name" value="ApbA"/>
    <property type="match status" value="1"/>
</dbReference>
<reference evidence="14 15" key="1">
    <citation type="submission" date="2023-07" db="EMBL/GenBank/DDBJ databases">
        <title>Genomic Encyclopedia of Type Strains, Phase IV (KMG-IV): sequencing the most valuable type-strain genomes for metagenomic binning, comparative biology and taxonomic classification.</title>
        <authorList>
            <person name="Goeker M."/>
        </authorList>
    </citation>
    <scope>NUCLEOTIDE SEQUENCE [LARGE SCALE GENOMIC DNA]</scope>
    <source>
        <strain evidence="14 15">DSM 19092</strain>
    </source>
</reference>
<evidence type="ECO:0000256" key="10">
    <source>
        <dbReference type="ARBA" id="ARBA00048793"/>
    </source>
</evidence>
<dbReference type="SUPFAM" id="SSF48179">
    <property type="entry name" value="6-phosphogluconate dehydrogenase C-terminal domain-like"/>
    <property type="match status" value="1"/>
</dbReference>
<evidence type="ECO:0000256" key="5">
    <source>
        <dbReference type="ARBA" id="ARBA00019465"/>
    </source>
</evidence>
<evidence type="ECO:0000256" key="8">
    <source>
        <dbReference type="ARBA" id="ARBA00023002"/>
    </source>
</evidence>